<name>A0ABN9PG29_9DINO</name>
<protein>
    <recommendedName>
        <fullName evidence="4">RNA-dependent RNA polymerase</fullName>
    </recommendedName>
</protein>
<evidence type="ECO:0000313" key="3">
    <source>
        <dbReference type="Proteomes" id="UP001189429"/>
    </source>
</evidence>
<evidence type="ECO:0000313" key="2">
    <source>
        <dbReference type="EMBL" id="CAK0791864.1"/>
    </source>
</evidence>
<accession>A0ABN9PG29</accession>
<organism evidence="2 3">
    <name type="scientific">Prorocentrum cordatum</name>
    <dbReference type="NCBI Taxonomy" id="2364126"/>
    <lineage>
        <taxon>Eukaryota</taxon>
        <taxon>Sar</taxon>
        <taxon>Alveolata</taxon>
        <taxon>Dinophyceae</taxon>
        <taxon>Prorocentrales</taxon>
        <taxon>Prorocentraceae</taxon>
        <taxon>Prorocentrum</taxon>
    </lineage>
</organism>
<reference evidence="2" key="1">
    <citation type="submission" date="2023-10" db="EMBL/GenBank/DDBJ databases">
        <authorList>
            <person name="Chen Y."/>
            <person name="Shah S."/>
            <person name="Dougan E. K."/>
            <person name="Thang M."/>
            <person name="Chan C."/>
        </authorList>
    </citation>
    <scope>NUCLEOTIDE SEQUENCE [LARGE SCALE GENOMIC DNA]</scope>
</reference>
<evidence type="ECO:0008006" key="4">
    <source>
        <dbReference type="Google" id="ProtNLM"/>
    </source>
</evidence>
<feature type="region of interest" description="Disordered" evidence="1">
    <location>
        <begin position="360"/>
        <end position="382"/>
    </location>
</feature>
<comment type="caution">
    <text evidence="2">The sequence shown here is derived from an EMBL/GenBank/DDBJ whole genome shotgun (WGS) entry which is preliminary data.</text>
</comment>
<feature type="non-terminal residue" evidence="2">
    <location>
        <position position="700"/>
    </location>
</feature>
<dbReference type="EMBL" id="CAUYUJ010000670">
    <property type="protein sequence ID" value="CAK0791864.1"/>
    <property type="molecule type" value="Genomic_DNA"/>
</dbReference>
<proteinExistence type="predicted"/>
<evidence type="ECO:0000256" key="1">
    <source>
        <dbReference type="SAM" id="MobiDB-lite"/>
    </source>
</evidence>
<gene>
    <name evidence="2" type="ORF">PCOR1329_LOCUS2653</name>
</gene>
<sequence>DQVRYSNFVMQMLEAGLVTIRAERPATVGIFFAAKKDGRLRMILDTRAVSDLFEEPARSRLPTPASWASVEIGLTDDLILFQMDVDSAFYRCKLGAAATGYVTPHPEVMAMGWSWALYFCQAMATASALRAGVPSEAFVLDRKPAPDIAGDRFGAAIYVDNAGVIGTSDDVVRDMAKKLCAQLAADGLQCKDLEHGLPEAQFTGMTLDRATGRISVGHRRCWKVRLAIAAIVEDGFVSGGELHRIVGHFTWSAILRRCLLSIPHSIYRFIDVAGDSRLRIWPAVARELRWMMVLLLAYADSKRPWSTQVVATDSEGASVADNGGFGIVVKPFGLRTVRERGRQSERWRFAVADAAQARRRALASDAEPSGAPRPCEGALPDELPPELMDIRRESTGPEARASLQAAVEALAQASGDPGAPPEFDDGLWRPGGGPYTLGPSSTWRDWFGEDFDSDSDDSEAAVLSDTASACAEDHASRARSFGQYFWGVNEVTRLSAMMYDKYLQDFQTWASEDSPLAMHEYLEDLCFKGHNHERVIAALEHRATGIRSAKVIERAKNTLEGLRRLKIWALVLAPEEEGVSTKTKESDESIMRDSPELVCLYPSRSTWRKRSGLGKAWSFAYLKFSRLFKRVAGAAGLGQANFYPCMMRHGGDSYDVLRQTRFLKEILHARVLKSLECLPMPVRHYGLAIEGQLKVLLALQ</sequence>
<feature type="non-terminal residue" evidence="2">
    <location>
        <position position="1"/>
    </location>
</feature>
<keyword evidence="3" id="KW-1185">Reference proteome</keyword>
<dbReference type="Proteomes" id="UP001189429">
    <property type="component" value="Unassembled WGS sequence"/>
</dbReference>